<dbReference type="Proteomes" id="UP000492821">
    <property type="component" value="Unassembled WGS sequence"/>
</dbReference>
<feature type="domain" description="HOOK N-terminal" evidence="6">
    <location>
        <begin position="108"/>
        <end position="232"/>
    </location>
</feature>
<feature type="coiled-coil region" evidence="4">
    <location>
        <begin position="1183"/>
        <end position="1242"/>
    </location>
</feature>
<dbReference type="GO" id="GO:0030705">
    <property type="term" value="P:cytoskeleton-dependent intracellular transport"/>
    <property type="evidence" value="ECO:0007669"/>
    <property type="project" value="InterPro"/>
</dbReference>
<protein>
    <submittedName>
        <fullName evidence="8">Secreted protein</fullName>
    </submittedName>
</protein>
<dbReference type="PANTHER" id="PTHR18947">
    <property type="entry name" value="HOOK PROTEINS"/>
    <property type="match status" value="1"/>
</dbReference>
<keyword evidence="3 4" id="KW-0175">Coiled coil</keyword>
<keyword evidence="7" id="KW-1185">Reference proteome</keyword>
<evidence type="ECO:0000256" key="2">
    <source>
        <dbReference type="ARBA" id="ARBA00022490"/>
    </source>
</evidence>
<dbReference type="Pfam" id="PF19047">
    <property type="entry name" value="HOOK_N"/>
    <property type="match status" value="1"/>
</dbReference>
<reference evidence="8" key="2">
    <citation type="submission" date="2020-10" db="UniProtKB">
        <authorList>
            <consortium name="WormBaseParasite"/>
        </authorList>
    </citation>
    <scope>IDENTIFICATION</scope>
</reference>
<feature type="region of interest" description="Disordered" evidence="5">
    <location>
        <begin position="1381"/>
        <end position="1510"/>
    </location>
</feature>
<sequence length="1540" mass="173990">MDKVIDTLQGDISGVLTECHGSDFAFGLHLEPSEEHVGGFFYAAVEVPSISRHLTSAVFIRSIVFVAFLNEHSHFKCRQTDHWDCVSGPSAIVPESSWREIACIPLRYTELCDGYALNLLFFYIDPDAVDYALIHSHASDTQLAARLKSFHSLIRNIHRFYKAKLNRVITMSASPDVLSIVRHPVPEVSSHELNKVLILLLGCAVQSEQKEHFISRLRCMREELQAAIVHEISKVTEDGPACIEAAADVQALDLPSPDDHRCLAVLDYLEQVMKERDDYAAGILELSSAAGSGSNGMLTDDGDHDDKASNGTTTSSSSCNGDIPNGGKSFADEQFMDLRSLSPSAMDRRQNTEILELKTELRKMKEKYLGQEEYINEMQEESQKQEDEIKRLNEVRLSLLKDARMAQQYSEDIVYMQEQLDNARRLESENEKLREKVAEIVTCKKTNDRLTKTIRQMEETAIEMEYKLTTARKRLEESAELERKLTEAQNAHKNTLAERSAERDRLERLVIDNGRLEKEAKDYARKCHDLERRLFAMEDINMANSSHGSHDDSLASQLEMCDKSMMLELQMENKRLRSQLDNSTFAEPGELFDLKEQLAAATRSSESTAVELKRALAEIDQLREACSKAESKAEVLKQESEKASETVFEAKKQLTTLQSELQSVKGDDSTVRKLKDLETDLAAKEDIVTALTEEKRRAETQLERVRQQQKDSRVEVEAIRDEMAKMEQNMATTERTKKTVESERNSLKLKVNSLEDKCDELNAKVLNYENLERRLANNEAIVLEKSALIADLEADSRTTKQQLELETRKTQRLREDLVSEKSRIGDLLARLRSVCNAIRMNGGKLTADSEVLDSDDKLIDIIDDVIMQALNAARREADALRLQQQLQIAELDDLKKDIESLRKAEGELTESDDKVKELVTENKNVKEQVALLQERLRKLQVEESTRSAELQAARREVEELQTKSQQSNRHASEIAKLQVQLRNAQLQEELLREDNTEVRSQNESALRVKTELEKKLHTIEATQNALIADYDRLQNLHHLLGADYDRAKFELVQLKQRHKAEKVMTDGSARSEFVREKVHMESVYRQEREDHLQALRVAEDEVMRLSKELEEYRRENSNMLRNTDERSDELRRLRVAECSQKTTITSLNSTIQQLHQLMSGKDMEIAMLKRQVDMLRQYNGDENQSLIKQIELLLVKNQELHERSLNDKDTFHALQRDLQEQLVTLRRNKEKLEEKIMDQYKSMDSRKIKEKQTFVKRAAKVLMPKNSTRKAIRAAPPGALAGSTTEDSSVDESAHGFASPPPPAQAIMAGPSSNGPTSSGSSDSSPDYDVFPLTKSETVVCDDFALNNRIRARNSIIGGSMRVPGGLPSMLHLRNSIRYRPHQVNGPIPDEDIFSLNGSERGIDVPTPLNPPPPSALRHTRSVSSAVTHRPPPYGNSPSRSGTPNTVKPPPPYPGRVGTPTTPTSFRPKETSTPTPKEANPKHDPSPAATPKRGTGHYENVDLPSAKPKPVIAKSATVPDGLKSATPKIRTSGWLEYGCI</sequence>
<dbReference type="CDD" id="cd22223">
    <property type="entry name" value="HkD_HkRP"/>
    <property type="match status" value="1"/>
</dbReference>
<evidence type="ECO:0000256" key="4">
    <source>
        <dbReference type="SAM" id="Coils"/>
    </source>
</evidence>
<accession>A0A7E4VQ47</accession>
<feature type="compositionally biased region" description="Low complexity" evidence="5">
    <location>
        <begin position="1455"/>
        <end position="1464"/>
    </location>
</feature>
<evidence type="ECO:0000256" key="3">
    <source>
        <dbReference type="ARBA" id="ARBA00023054"/>
    </source>
</evidence>
<dbReference type="GO" id="GO:0051959">
    <property type="term" value="F:dynein light intermediate chain binding"/>
    <property type="evidence" value="ECO:0007669"/>
    <property type="project" value="TreeGrafter"/>
</dbReference>
<dbReference type="GO" id="GO:0005737">
    <property type="term" value="C:cytoplasm"/>
    <property type="evidence" value="ECO:0007669"/>
    <property type="project" value="UniProtKB-SubCell"/>
</dbReference>
<dbReference type="GO" id="GO:0031122">
    <property type="term" value="P:cytoplasmic microtubule organization"/>
    <property type="evidence" value="ECO:0007669"/>
    <property type="project" value="TreeGrafter"/>
</dbReference>
<comment type="subcellular location">
    <subcellularLocation>
        <location evidence="1">Cytoplasm</location>
    </subcellularLocation>
</comment>
<dbReference type="GO" id="GO:0008017">
    <property type="term" value="F:microtubule binding"/>
    <property type="evidence" value="ECO:0007669"/>
    <property type="project" value="TreeGrafter"/>
</dbReference>
<dbReference type="InterPro" id="IPR043936">
    <property type="entry name" value="HOOK_N"/>
</dbReference>
<feature type="coiled-coil region" evidence="4">
    <location>
        <begin position="1088"/>
        <end position="1122"/>
    </location>
</feature>
<feature type="compositionally biased region" description="Polar residues" evidence="5">
    <location>
        <begin position="1436"/>
        <end position="1446"/>
    </location>
</feature>
<evidence type="ECO:0000256" key="1">
    <source>
        <dbReference type="ARBA" id="ARBA00004496"/>
    </source>
</evidence>
<feature type="coiled-coil region" evidence="4">
    <location>
        <begin position="605"/>
        <end position="820"/>
    </location>
</feature>
<dbReference type="PANTHER" id="PTHR18947:SF28">
    <property type="entry name" value="GIRDIN, ISOFORM A"/>
    <property type="match status" value="1"/>
</dbReference>
<evidence type="ECO:0000313" key="7">
    <source>
        <dbReference type="Proteomes" id="UP000492821"/>
    </source>
</evidence>
<feature type="region of interest" description="Disordered" evidence="5">
    <location>
        <begin position="1266"/>
        <end position="1330"/>
    </location>
</feature>
<proteinExistence type="predicted"/>
<dbReference type="InterPro" id="IPR036872">
    <property type="entry name" value="CH_dom_sf"/>
</dbReference>
<feature type="coiled-coil region" evidence="4">
    <location>
        <begin position="884"/>
        <end position="1001"/>
    </location>
</feature>
<keyword evidence="2" id="KW-0963">Cytoplasm</keyword>
<name>A0A7E4VQ47_PANRE</name>
<evidence type="ECO:0000256" key="5">
    <source>
        <dbReference type="SAM" id="MobiDB-lite"/>
    </source>
</evidence>
<dbReference type="WBParaSite" id="Pan_g23697.t1">
    <property type="protein sequence ID" value="Pan_g23697.t1"/>
    <property type="gene ID" value="Pan_g23697"/>
</dbReference>
<feature type="coiled-coil region" evidence="4">
    <location>
        <begin position="347"/>
        <end position="533"/>
    </location>
</feature>
<feature type="region of interest" description="Disordered" evidence="5">
    <location>
        <begin position="291"/>
        <end position="330"/>
    </location>
</feature>
<feature type="compositionally biased region" description="Low complexity" evidence="5">
    <location>
        <begin position="1310"/>
        <end position="1329"/>
    </location>
</feature>
<dbReference type="GO" id="GO:0005813">
    <property type="term" value="C:centrosome"/>
    <property type="evidence" value="ECO:0007669"/>
    <property type="project" value="TreeGrafter"/>
</dbReference>
<organism evidence="7 8">
    <name type="scientific">Panagrellus redivivus</name>
    <name type="common">Microworm</name>
    <dbReference type="NCBI Taxonomy" id="6233"/>
    <lineage>
        <taxon>Eukaryota</taxon>
        <taxon>Metazoa</taxon>
        <taxon>Ecdysozoa</taxon>
        <taxon>Nematoda</taxon>
        <taxon>Chromadorea</taxon>
        <taxon>Rhabditida</taxon>
        <taxon>Tylenchina</taxon>
        <taxon>Panagrolaimomorpha</taxon>
        <taxon>Panagrolaimoidea</taxon>
        <taxon>Panagrolaimidae</taxon>
        <taxon>Panagrellus</taxon>
    </lineage>
</organism>
<reference evidence="7" key="1">
    <citation type="journal article" date="2013" name="Genetics">
        <title>The draft genome and transcriptome of Panagrellus redivivus are shaped by the harsh demands of a free-living lifestyle.</title>
        <authorList>
            <person name="Srinivasan J."/>
            <person name="Dillman A.R."/>
            <person name="Macchietto M.G."/>
            <person name="Heikkinen L."/>
            <person name="Lakso M."/>
            <person name="Fracchia K.M."/>
            <person name="Antoshechkin I."/>
            <person name="Mortazavi A."/>
            <person name="Wong G."/>
            <person name="Sternberg P.W."/>
        </authorList>
    </citation>
    <scope>NUCLEOTIDE SEQUENCE [LARGE SCALE GENOMIC DNA]</scope>
    <source>
        <strain evidence="7">MT8872</strain>
    </source>
</reference>
<dbReference type="SUPFAM" id="SSF116907">
    <property type="entry name" value="Hook domain"/>
    <property type="match status" value="1"/>
</dbReference>
<evidence type="ECO:0000259" key="6">
    <source>
        <dbReference type="Pfam" id="PF19047"/>
    </source>
</evidence>
<evidence type="ECO:0000313" key="8">
    <source>
        <dbReference type="WBParaSite" id="Pan_g23697.t1"/>
    </source>
</evidence>
<dbReference type="Gene3D" id="1.10.418.10">
    <property type="entry name" value="Calponin-like domain"/>
    <property type="match status" value="1"/>
</dbReference>